<dbReference type="RefSeq" id="WP_084684414.1">
    <property type="nucleotide sequence ID" value="NZ_ATVG01000006.1"/>
</dbReference>
<feature type="transmembrane region" description="Helical" evidence="11">
    <location>
        <begin position="473"/>
        <end position="494"/>
    </location>
</feature>
<dbReference type="Pfam" id="PF13520">
    <property type="entry name" value="AA_permease_2"/>
    <property type="match status" value="1"/>
</dbReference>
<evidence type="ECO:0000256" key="7">
    <source>
        <dbReference type="ARBA" id="ARBA00022989"/>
    </source>
</evidence>
<accession>A0ABY7U952</accession>
<protein>
    <recommendedName>
        <fullName evidence="9">Arginine-ornithine antiporter</fullName>
    </recommendedName>
</protein>
<dbReference type="EMBL" id="CP063189">
    <property type="protein sequence ID" value="WCZ33214.1"/>
    <property type="molecule type" value="Genomic_DNA"/>
</dbReference>
<evidence type="ECO:0000313" key="12">
    <source>
        <dbReference type="EMBL" id="WCZ33214.1"/>
    </source>
</evidence>
<feature type="region of interest" description="Disordered" evidence="10">
    <location>
        <begin position="1"/>
        <end position="27"/>
    </location>
</feature>
<feature type="transmembrane region" description="Helical" evidence="11">
    <location>
        <begin position="225"/>
        <end position="244"/>
    </location>
</feature>
<comment type="similarity">
    <text evidence="2">Belongs to the amino acid-polyamine-organocation (APC) superfamily. Basic amino acid/polyamine antiporter (APA) (TC 2.A.3.2) family.</text>
</comment>
<feature type="transmembrane region" description="Helical" evidence="11">
    <location>
        <begin position="116"/>
        <end position="137"/>
    </location>
</feature>
<evidence type="ECO:0000256" key="1">
    <source>
        <dbReference type="ARBA" id="ARBA00004651"/>
    </source>
</evidence>
<evidence type="ECO:0000313" key="13">
    <source>
        <dbReference type="Proteomes" id="UP001220064"/>
    </source>
</evidence>
<dbReference type="InterPro" id="IPR002293">
    <property type="entry name" value="AA/rel_permease1"/>
</dbReference>
<dbReference type="Gene3D" id="1.20.1740.10">
    <property type="entry name" value="Amino acid/polyamine transporter I"/>
    <property type="match status" value="1"/>
</dbReference>
<feature type="transmembrane region" description="Helical" evidence="11">
    <location>
        <begin position="183"/>
        <end position="205"/>
    </location>
</feature>
<dbReference type="InterPro" id="IPR050367">
    <property type="entry name" value="APC_superfamily"/>
</dbReference>
<dbReference type="PANTHER" id="PTHR42770">
    <property type="entry name" value="AMINO ACID TRANSPORTER-RELATED"/>
    <property type="match status" value="1"/>
</dbReference>
<evidence type="ECO:0000256" key="6">
    <source>
        <dbReference type="ARBA" id="ARBA00022970"/>
    </source>
</evidence>
<feature type="transmembrane region" description="Helical" evidence="11">
    <location>
        <begin position="66"/>
        <end position="87"/>
    </location>
</feature>
<feature type="transmembrane region" description="Helical" evidence="11">
    <location>
        <begin position="422"/>
        <end position="438"/>
    </location>
</feature>
<sequence length="501" mass="53018">MHSHKASSVAASTASLPDPPEGSGRASEAGGLAFPALLALVVGSMIGGGIFSLPQNVASAAAPGPIIIGWVITGIGMVCLALVYQFLSRRKPELDNGVYAYARAGFGNYVGFNSAWGYWLSALIGNVGYLILLFSTLGKFFPVFEGGNTVPAVILASVLLWAVHFLVISGVQTAALINTITTVAKIVPLAVFIVVVAIGFNYDLFTMDFWGSEASLGSVSEQTKSMMMITVWVFIGIEGASIYSKRAKNRSDVGKATVTGFLFMLALLVAVNLLSLGVMQRSDIANLPDVSMADVLAEVVGPWGAWLISIGVLISLIGALLSWILLCGETMQIPGSDGTMPKFFGKLNKHDAPANALWVTNAITQLFLITALFSDNVYLSMATLAAALILVPYLLSAGYALMVTVRGDTYTGKMAKGRVRDLIISLVATVYGLWLIYAAGPSNLLLSALLYLPGAAVYIWAKREKGAKHYFKPYELIILAVLAIAAVAALWMLATGSLSLV</sequence>
<keyword evidence="4" id="KW-1003">Cell membrane</keyword>
<comment type="subcellular location">
    <subcellularLocation>
        <location evidence="1">Cell membrane</location>
        <topology evidence="1">Multi-pass membrane protein</topology>
    </subcellularLocation>
</comment>
<keyword evidence="6" id="KW-0029">Amino-acid transport</keyword>
<organism evidence="12 13">
    <name type="scientific">Corynebacterium massiliense DSM 45435</name>
    <dbReference type="NCBI Taxonomy" id="1121364"/>
    <lineage>
        <taxon>Bacteria</taxon>
        <taxon>Bacillati</taxon>
        <taxon>Actinomycetota</taxon>
        <taxon>Actinomycetes</taxon>
        <taxon>Mycobacteriales</taxon>
        <taxon>Corynebacteriaceae</taxon>
        <taxon>Corynebacterium</taxon>
    </lineage>
</organism>
<keyword evidence="7 11" id="KW-1133">Transmembrane helix</keyword>
<dbReference type="NCBIfam" id="TIGR00905">
    <property type="entry name" value="2A0302"/>
    <property type="match status" value="1"/>
</dbReference>
<dbReference type="InterPro" id="IPR022461">
    <property type="entry name" value="Arg/Orn_antiprt_ArcD"/>
</dbReference>
<feature type="transmembrane region" description="Helical" evidence="11">
    <location>
        <begin position="379"/>
        <end position="401"/>
    </location>
</feature>
<feature type="transmembrane region" description="Helical" evidence="11">
    <location>
        <begin position="356"/>
        <end position="373"/>
    </location>
</feature>
<keyword evidence="8 11" id="KW-0472">Membrane</keyword>
<evidence type="ECO:0000256" key="8">
    <source>
        <dbReference type="ARBA" id="ARBA00023136"/>
    </source>
</evidence>
<dbReference type="NCBIfam" id="TIGR03810">
    <property type="entry name" value="arg_ornith_anti"/>
    <property type="match status" value="1"/>
</dbReference>
<feature type="transmembrane region" description="Helical" evidence="11">
    <location>
        <begin position="444"/>
        <end position="461"/>
    </location>
</feature>
<keyword evidence="5 11" id="KW-0812">Transmembrane</keyword>
<dbReference type="InterPro" id="IPR004754">
    <property type="entry name" value="Amino_acid_antiprt"/>
</dbReference>
<keyword evidence="13" id="KW-1185">Reference proteome</keyword>
<feature type="transmembrane region" description="Helical" evidence="11">
    <location>
        <begin position="303"/>
        <end position="326"/>
    </location>
</feature>
<feature type="transmembrane region" description="Helical" evidence="11">
    <location>
        <begin position="149"/>
        <end position="171"/>
    </location>
</feature>
<name>A0ABY7U952_9CORY</name>
<evidence type="ECO:0000256" key="10">
    <source>
        <dbReference type="SAM" id="MobiDB-lite"/>
    </source>
</evidence>
<gene>
    <name evidence="12" type="primary">arcD2</name>
    <name evidence="12" type="ORF">CMASS_09005</name>
</gene>
<evidence type="ECO:0000256" key="4">
    <source>
        <dbReference type="ARBA" id="ARBA00022475"/>
    </source>
</evidence>
<feature type="transmembrane region" description="Helical" evidence="11">
    <location>
        <begin position="256"/>
        <end position="279"/>
    </location>
</feature>
<keyword evidence="3" id="KW-0813">Transport</keyword>
<evidence type="ECO:0000256" key="2">
    <source>
        <dbReference type="ARBA" id="ARBA00008220"/>
    </source>
</evidence>
<evidence type="ECO:0000256" key="3">
    <source>
        <dbReference type="ARBA" id="ARBA00022448"/>
    </source>
</evidence>
<feature type="transmembrane region" description="Helical" evidence="11">
    <location>
        <begin position="32"/>
        <end position="54"/>
    </location>
</feature>
<reference evidence="12 13" key="1">
    <citation type="submission" date="2020-10" db="EMBL/GenBank/DDBJ databases">
        <title>Complete genome sequence of Corynebacterium massiliense DSM 45435, type strain of Corynebacterium massiliense.</title>
        <authorList>
            <person name="Busche T."/>
            <person name="Kalinowski J."/>
            <person name="Ruckert C."/>
        </authorList>
    </citation>
    <scope>NUCLEOTIDE SEQUENCE [LARGE SCALE GENOMIC DNA]</scope>
    <source>
        <strain evidence="12 13">DSM 45435</strain>
    </source>
</reference>
<evidence type="ECO:0000256" key="9">
    <source>
        <dbReference type="NCBIfam" id="TIGR03810"/>
    </source>
</evidence>
<evidence type="ECO:0000256" key="11">
    <source>
        <dbReference type="SAM" id="Phobius"/>
    </source>
</evidence>
<dbReference type="Proteomes" id="UP001220064">
    <property type="component" value="Chromosome"/>
</dbReference>
<dbReference type="PANTHER" id="PTHR42770:SF4">
    <property type="entry name" value="ARGININE_ORNITHINE ANTIPORTER-RELATED"/>
    <property type="match status" value="1"/>
</dbReference>
<dbReference type="PIRSF" id="PIRSF006060">
    <property type="entry name" value="AA_transporter"/>
    <property type="match status" value="1"/>
</dbReference>
<proteinExistence type="inferred from homology"/>
<evidence type="ECO:0000256" key="5">
    <source>
        <dbReference type="ARBA" id="ARBA00022692"/>
    </source>
</evidence>